<accession>A0A399FC04</accession>
<name>A0A399FC04_9DEIN</name>
<evidence type="ECO:0000313" key="1">
    <source>
        <dbReference type="EMBL" id="RIH93710.1"/>
    </source>
</evidence>
<keyword evidence="2" id="KW-1185">Reference proteome</keyword>
<comment type="caution">
    <text evidence="1">The sequence shown here is derived from an EMBL/GenBank/DDBJ whole genome shotgun (WGS) entry which is preliminary data.</text>
</comment>
<organism evidence="1 2">
    <name type="scientific">Meiothermus granaticius NBRC 107808</name>
    <dbReference type="NCBI Taxonomy" id="1227551"/>
    <lineage>
        <taxon>Bacteria</taxon>
        <taxon>Thermotogati</taxon>
        <taxon>Deinococcota</taxon>
        <taxon>Deinococci</taxon>
        <taxon>Thermales</taxon>
        <taxon>Thermaceae</taxon>
        <taxon>Meiothermus</taxon>
    </lineage>
</organism>
<proteinExistence type="predicted"/>
<gene>
    <name evidence="1" type="ORF">Mgrana_00293</name>
</gene>
<dbReference type="RefSeq" id="WP_119355829.1">
    <property type="nucleotide sequence ID" value="NZ_BJXM01000002.1"/>
</dbReference>
<protein>
    <submittedName>
        <fullName evidence="1">Uncharacterized protein</fullName>
    </submittedName>
</protein>
<dbReference type="EMBL" id="QWLB01000003">
    <property type="protein sequence ID" value="RIH93710.1"/>
    <property type="molecule type" value="Genomic_DNA"/>
</dbReference>
<dbReference type="AlphaFoldDB" id="A0A399FC04"/>
<reference evidence="1 2" key="1">
    <citation type="submission" date="2018-08" db="EMBL/GenBank/DDBJ databases">
        <title>Meiothermus granaticius genome AF-68 sequencing project.</title>
        <authorList>
            <person name="Da Costa M.S."/>
            <person name="Albuquerque L."/>
            <person name="Raposo P."/>
            <person name="Froufe H.J.C."/>
            <person name="Barroso C.S."/>
            <person name="Egas C."/>
        </authorList>
    </citation>
    <scope>NUCLEOTIDE SEQUENCE [LARGE SCALE GENOMIC DNA]</scope>
    <source>
        <strain evidence="1 2">AF-68</strain>
    </source>
</reference>
<sequence length="65" mass="7234">MNLELQRNLAQLHRLEMLAQAAAHRRDRPQAPPRSSGAWLEATLTRLTQILGAWAPSPHRGDSLG</sequence>
<evidence type="ECO:0000313" key="2">
    <source>
        <dbReference type="Proteomes" id="UP000266178"/>
    </source>
</evidence>
<dbReference type="Proteomes" id="UP000266178">
    <property type="component" value="Unassembled WGS sequence"/>
</dbReference>